<organism evidence="1">
    <name type="scientific">marine metagenome</name>
    <dbReference type="NCBI Taxonomy" id="408172"/>
    <lineage>
        <taxon>unclassified sequences</taxon>
        <taxon>metagenomes</taxon>
        <taxon>ecological metagenomes</taxon>
    </lineage>
</organism>
<sequence>IRTCDLRIRSPLLYPAELRAPDTINQI</sequence>
<dbReference type="EMBL" id="UINC01180752">
    <property type="protein sequence ID" value="SVD90104.1"/>
    <property type="molecule type" value="Genomic_DNA"/>
</dbReference>
<proteinExistence type="predicted"/>
<evidence type="ECO:0000313" key="1">
    <source>
        <dbReference type="EMBL" id="SVD90104.1"/>
    </source>
</evidence>
<protein>
    <submittedName>
        <fullName evidence="1">Uncharacterized protein</fullName>
    </submittedName>
</protein>
<accession>A0A382Z3L0</accession>
<feature type="non-terminal residue" evidence="1">
    <location>
        <position position="1"/>
    </location>
</feature>
<dbReference type="AlphaFoldDB" id="A0A382Z3L0"/>
<gene>
    <name evidence="1" type="ORF">METZ01_LOCUS442958</name>
</gene>
<name>A0A382Z3L0_9ZZZZ</name>
<dbReference type="AntiFam" id="ANF00012">
    <property type="entry name" value="tRNA translation"/>
</dbReference>
<feature type="non-terminal residue" evidence="1">
    <location>
        <position position="27"/>
    </location>
</feature>
<reference evidence="1" key="1">
    <citation type="submission" date="2018-05" db="EMBL/GenBank/DDBJ databases">
        <authorList>
            <person name="Lanie J.A."/>
            <person name="Ng W.-L."/>
            <person name="Kazmierczak K.M."/>
            <person name="Andrzejewski T.M."/>
            <person name="Davidsen T.M."/>
            <person name="Wayne K.J."/>
            <person name="Tettelin H."/>
            <person name="Glass J.I."/>
            <person name="Rusch D."/>
            <person name="Podicherti R."/>
            <person name="Tsui H.-C.T."/>
            <person name="Winkler M.E."/>
        </authorList>
    </citation>
    <scope>NUCLEOTIDE SEQUENCE</scope>
</reference>